<sequence>MAKRLSEIAALVEGMVLGGYDPEIAGVSNIEDAGPRDITFAVPPHLDKAAASKAAAVIVPGDIAAYPKPAIRVANPRVAFTKVLELFTPPTVVSRGVHPTAVVGRGVRLGSNVAVMAHAVVADDAAIGDNTVLYPHTYVGEAATIGGDSILYPGVTVYAGCRLGERTIVHSGAVIGSDGFGFVTIEGRHHKVPQVGNVIIEDDVEIGANVTVDRATTGSTVVRRGTKIDNLVHLAHNVVIGENCFLVAFTGIAGSTKVGNNVIFAGQSGAVGHITIGDNCIFAGKSGAAGDVPPNSFYAGFPARPHKEWLRAEAAARRLPDLMKQVQALEKRLAALEKQGK</sequence>
<evidence type="ECO:0000256" key="6">
    <source>
        <dbReference type="ARBA" id="ARBA00023315"/>
    </source>
</evidence>
<reference evidence="10 11" key="1">
    <citation type="submission" date="2023-07" db="EMBL/GenBank/DDBJ databases">
        <title>The novel representative of Negativicutes class, Anaeroselena agilis gen. nov. sp. nov.</title>
        <authorList>
            <person name="Prokofeva M.I."/>
            <person name="Elcheninov A.G."/>
            <person name="Klyukina A."/>
            <person name="Kublanov I.V."/>
            <person name="Frolov E.N."/>
            <person name="Podosokorskaya O.A."/>
        </authorList>
    </citation>
    <scope>NUCLEOTIDE SEQUENCE [LARGE SCALE GENOMIC DNA]</scope>
    <source>
        <strain evidence="10 11">4137-cl</strain>
    </source>
</reference>
<dbReference type="Pfam" id="PF04613">
    <property type="entry name" value="LpxD"/>
    <property type="match status" value="1"/>
</dbReference>
<keyword evidence="1 7" id="KW-0444">Lipid biosynthesis</keyword>
<comment type="similarity">
    <text evidence="7">Belongs to the transferase hexapeptide repeat family. LpxD subfamily.</text>
</comment>
<evidence type="ECO:0000256" key="7">
    <source>
        <dbReference type="HAMAP-Rule" id="MF_00523"/>
    </source>
</evidence>
<name>A0ABU3P435_9FIRM</name>
<dbReference type="RefSeq" id="WP_413782232.1">
    <property type="nucleotide sequence ID" value="NZ_JAUOZS010000001.1"/>
</dbReference>
<evidence type="ECO:0000256" key="5">
    <source>
        <dbReference type="ARBA" id="ARBA00023098"/>
    </source>
</evidence>
<dbReference type="Proteomes" id="UP001254848">
    <property type="component" value="Unassembled WGS sequence"/>
</dbReference>
<dbReference type="EMBL" id="JAUOZS010000001">
    <property type="protein sequence ID" value="MDT8903788.1"/>
    <property type="molecule type" value="Genomic_DNA"/>
</dbReference>
<dbReference type="NCBIfam" id="TIGR01853">
    <property type="entry name" value="lipid_A_lpxD"/>
    <property type="match status" value="1"/>
</dbReference>
<dbReference type="InterPro" id="IPR001451">
    <property type="entry name" value="Hexapep"/>
</dbReference>
<organism evidence="10 11">
    <name type="scientific">Anaeroselena agilis</name>
    <dbReference type="NCBI Taxonomy" id="3063788"/>
    <lineage>
        <taxon>Bacteria</taxon>
        <taxon>Bacillati</taxon>
        <taxon>Bacillota</taxon>
        <taxon>Negativicutes</taxon>
        <taxon>Acetonemataceae</taxon>
        <taxon>Anaeroselena</taxon>
    </lineage>
</organism>
<protein>
    <recommendedName>
        <fullName evidence="7">UDP-3-O-acylglucosamine N-acyltransferase</fullName>
        <ecNumber evidence="7">2.3.1.191</ecNumber>
    </recommendedName>
</protein>
<evidence type="ECO:0000313" key="10">
    <source>
        <dbReference type="EMBL" id="MDT8903788.1"/>
    </source>
</evidence>
<feature type="active site" description="Proton acceptor" evidence="7">
    <location>
        <position position="236"/>
    </location>
</feature>
<keyword evidence="4 7" id="KW-0677">Repeat</keyword>
<dbReference type="Gene3D" id="3.40.1390.10">
    <property type="entry name" value="MurE/MurF, N-terminal domain"/>
    <property type="match status" value="1"/>
</dbReference>
<keyword evidence="2 7" id="KW-0441">Lipid A biosynthesis</keyword>
<comment type="caution">
    <text evidence="10">The sequence shown here is derived from an EMBL/GenBank/DDBJ whole genome shotgun (WGS) entry which is preliminary data.</text>
</comment>
<keyword evidence="3 7" id="KW-0808">Transferase</keyword>
<evidence type="ECO:0000256" key="4">
    <source>
        <dbReference type="ARBA" id="ARBA00022737"/>
    </source>
</evidence>
<dbReference type="CDD" id="cd03352">
    <property type="entry name" value="LbH_LpxD"/>
    <property type="match status" value="1"/>
</dbReference>
<proteinExistence type="inferred from homology"/>
<keyword evidence="8" id="KW-0175">Coiled coil</keyword>
<evidence type="ECO:0000259" key="9">
    <source>
        <dbReference type="Pfam" id="PF04613"/>
    </source>
</evidence>
<dbReference type="Gene3D" id="2.160.10.10">
    <property type="entry name" value="Hexapeptide repeat proteins"/>
    <property type="match status" value="1"/>
</dbReference>
<dbReference type="PANTHER" id="PTHR43378:SF2">
    <property type="entry name" value="UDP-3-O-ACYLGLUCOSAMINE N-ACYLTRANSFERASE 1, MITOCHONDRIAL-RELATED"/>
    <property type="match status" value="1"/>
</dbReference>
<evidence type="ECO:0000256" key="1">
    <source>
        <dbReference type="ARBA" id="ARBA00022516"/>
    </source>
</evidence>
<dbReference type="EC" id="2.3.1.191" evidence="7"/>
<evidence type="ECO:0000256" key="2">
    <source>
        <dbReference type="ARBA" id="ARBA00022556"/>
    </source>
</evidence>
<evidence type="ECO:0000256" key="3">
    <source>
        <dbReference type="ARBA" id="ARBA00022679"/>
    </source>
</evidence>
<keyword evidence="5 7" id="KW-0443">Lipid metabolism</keyword>
<comment type="pathway">
    <text evidence="7">Bacterial outer membrane biogenesis; LPS lipid A biosynthesis.</text>
</comment>
<accession>A0ABU3P435</accession>
<dbReference type="InterPro" id="IPR020573">
    <property type="entry name" value="UDP_GlcNAc_AcTrfase_non-rep"/>
</dbReference>
<feature type="domain" description="UDP-3-O-[3-hydroxymyristoyl] glucosamine N-acyltransferase non-repeat region" evidence="9">
    <location>
        <begin position="21"/>
        <end position="86"/>
    </location>
</feature>
<dbReference type="Pfam" id="PF00132">
    <property type="entry name" value="Hexapep"/>
    <property type="match status" value="2"/>
</dbReference>
<dbReference type="InterPro" id="IPR007691">
    <property type="entry name" value="LpxD"/>
</dbReference>
<dbReference type="InterPro" id="IPR011004">
    <property type="entry name" value="Trimer_LpxA-like_sf"/>
</dbReference>
<dbReference type="GO" id="GO:0103118">
    <property type="term" value="F:UDP-3-O-[(3R)-3-hydroxyacyl]-glucosamine N-acyltransferase activity"/>
    <property type="evidence" value="ECO:0007669"/>
    <property type="project" value="UniProtKB-EC"/>
</dbReference>
<gene>
    <name evidence="7 10" type="primary">lpxD</name>
    <name evidence="10" type="ORF">Q4T40_21370</name>
</gene>
<dbReference type="HAMAP" id="MF_00523">
    <property type="entry name" value="LpxD"/>
    <property type="match status" value="1"/>
</dbReference>
<feature type="coiled-coil region" evidence="8">
    <location>
        <begin position="312"/>
        <end position="339"/>
    </location>
</feature>
<dbReference type="SUPFAM" id="SSF51161">
    <property type="entry name" value="Trimeric LpxA-like enzymes"/>
    <property type="match status" value="1"/>
</dbReference>
<comment type="catalytic activity">
    <reaction evidence="7">
        <text>a UDP-3-O-[(3R)-3-hydroxyacyl]-alpha-D-glucosamine + a (3R)-hydroxyacyl-[ACP] = a UDP-2-N,3-O-bis[(3R)-3-hydroxyacyl]-alpha-D-glucosamine + holo-[ACP] + H(+)</text>
        <dbReference type="Rhea" id="RHEA:53836"/>
        <dbReference type="Rhea" id="RHEA-COMP:9685"/>
        <dbReference type="Rhea" id="RHEA-COMP:9945"/>
        <dbReference type="ChEBI" id="CHEBI:15378"/>
        <dbReference type="ChEBI" id="CHEBI:64479"/>
        <dbReference type="ChEBI" id="CHEBI:78827"/>
        <dbReference type="ChEBI" id="CHEBI:137740"/>
        <dbReference type="ChEBI" id="CHEBI:137748"/>
        <dbReference type="EC" id="2.3.1.191"/>
    </reaction>
</comment>
<keyword evidence="11" id="KW-1185">Reference proteome</keyword>
<dbReference type="NCBIfam" id="NF002060">
    <property type="entry name" value="PRK00892.1"/>
    <property type="match status" value="1"/>
</dbReference>
<comment type="subunit">
    <text evidence="7">Homotrimer.</text>
</comment>
<comment type="function">
    <text evidence="7">Catalyzes the N-acylation of UDP-3-O-acylglucosamine using 3-hydroxyacyl-ACP as the acyl donor. Is involved in the biosynthesis of lipid A, a phosphorylated glycolipid that anchors the lipopolysaccharide to the outer membrane of the cell.</text>
</comment>
<evidence type="ECO:0000313" key="11">
    <source>
        <dbReference type="Proteomes" id="UP001254848"/>
    </source>
</evidence>
<keyword evidence="6 7" id="KW-0012">Acyltransferase</keyword>
<evidence type="ECO:0000256" key="8">
    <source>
        <dbReference type="SAM" id="Coils"/>
    </source>
</evidence>
<dbReference type="PANTHER" id="PTHR43378">
    <property type="entry name" value="UDP-3-O-ACYLGLUCOSAMINE N-ACYLTRANSFERASE"/>
    <property type="match status" value="1"/>
</dbReference>